<evidence type="ECO:0000313" key="2">
    <source>
        <dbReference type="EMBL" id="NEV69157.1"/>
    </source>
</evidence>
<gene>
    <name evidence="2" type="ORF">QQ91_018815</name>
</gene>
<proteinExistence type="predicted"/>
<evidence type="ECO:0000259" key="1">
    <source>
        <dbReference type="Pfam" id="PF03372"/>
    </source>
</evidence>
<feature type="domain" description="Endonuclease/exonuclease/phosphatase" evidence="1">
    <location>
        <begin position="61"/>
        <end position="326"/>
    </location>
</feature>
<keyword evidence="2" id="KW-0378">Hydrolase</keyword>
<reference evidence="2" key="3">
    <citation type="submission" date="2020-02" db="EMBL/GenBank/DDBJ databases">
        <authorList>
            <person name="Sarangi A.N."/>
            <person name="Ghosh S."/>
            <person name="Mukherjee M."/>
            <person name="Tripathy S."/>
        </authorList>
    </citation>
    <scope>NUCLEOTIDE SEQUENCE</scope>
    <source>
        <strain evidence="2">BDU141951</strain>
    </source>
</reference>
<dbReference type="Gene3D" id="3.60.10.10">
    <property type="entry name" value="Endonuclease/exonuclease/phosphatase"/>
    <property type="match status" value="1"/>
</dbReference>
<protein>
    <submittedName>
        <fullName evidence="2">Metal-dependent hydrolase</fullName>
    </submittedName>
</protein>
<dbReference type="GO" id="GO:0016787">
    <property type="term" value="F:hydrolase activity"/>
    <property type="evidence" value="ECO:0007669"/>
    <property type="project" value="UniProtKB-KW"/>
</dbReference>
<dbReference type="SUPFAM" id="SSF56219">
    <property type="entry name" value="DNase I-like"/>
    <property type="match status" value="1"/>
</dbReference>
<dbReference type="EMBL" id="JTHE02000003">
    <property type="protein sequence ID" value="NEV69157.1"/>
    <property type="molecule type" value="Genomic_DNA"/>
</dbReference>
<dbReference type="InterPro" id="IPR051916">
    <property type="entry name" value="GPI-anchor_lipid_remodeler"/>
</dbReference>
<reference evidence="2" key="2">
    <citation type="journal article" date="2015" name="Genome Announc.">
        <title>Draft Genome Sequence of Filamentous Marine Cyanobacterium Lyngbya confervoides Strain BDU141951.</title>
        <authorList>
            <person name="Chandrababunaidu M.M."/>
            <person name="Sen D."/>
            <person name="Tripathy S."/>
        </authorList>
    </citation>
    <scope>NUCLEOTIDE SEQUENCE</scope>
    <source>
        <strain evidence="2">BDU141951</strain>
    </source>
</reference>
<comment type="caution">
    <text evidence="2">The sequence shown here is derived from an EMBL/GenBank/DDBJ whole genome shotgun (WGS) entry which is preliminary data.</text>
</comment>
<sequence length="336" mass="36979">MNRLTGLGLGLLIVLGGSLAGLALFFAWASAGRLSESEYAQIVVNDAYPLSAETDEFSVVSYNIGYLSGLTNNQAVRPAASLYETNLAAAIAALAPLNPDIVALQEIDLESRRSYQVDQVAALGDALAYPQRAIAINWDKRYVPFPYWPPAVHFGQMLSGQAILSRWPIVEQERIVLSKVASKPFYYNALYLDRLAQVAQIELNGQAVVVINVHLEAFDRPTRQTQTEVVLALAEDYATRHPVILLGDFNSALNRDAEGSPRSIQTVLDSTVFEPAVPLAQLSDAAQATYPSDRPEFKLDYIFYTPASLELLEARVITAAGQASDHLPLWMRWRLK</sequence>
<reference evidence="2" key="1">
    <citation type="submission" date="2014-11" db="EMBL/GenBank/DDBJ databases">
        <authorList>
            <person name="Malar M.C."/>
            <person name="Sen D."/>
            <person name="Tripathy S."/>
        </authorList>
    </citation>
    <scope>NUCLEOTIDE SEQUENCE</scope>
    <source>
        <strain evidence="2">BDU141951</strain>
    </source>
</reference>
<name>A0A0C1USL7_9CYAN</name>
<organism evidence="2">
    <name type="scientific">Lyngbya confervoides BDU141951</name>
    <dbReference type="NCBI Taxonomy" id="1574623"/>
    <lineage>
        <taxon>Bacteria</taxon>
        <taxon>Bacillati</taxon>
        <taxon>Cyanobacteriota</taxon>
        <taxon>Cyanophyceae</taxon>
        <taxon>Oscillatoriophycideae</taxon>
        <taxon>Oscillatoriales</taxon>
        <taxon>Microcoleaceae</taxon>
        <taxon>Lyngbya</taxon>
    </lineage>
</organism>
<dbReference type="InterPro" id="IPR005135">
    <property type="entry name" value="Endo/exonuclease/phosphatase"/>
</dbReference>
<dbReference type="InterPro" id="IPR036691">
    <property type="entry name" value="Endo/exonu/phosph_ase_sf"/>
</dbReference>
<dbReference type="GO" id="GO:0016020">
    <property type="term" value="C:membrane"/>
    <property type="evidence" value="ECO:0007669"/>
    <property type="project" value="GOC"/>
</dbReference>
<dbReference type="PANTHER" id="PTHR14859:SF1">
    <property type="entry name" value="PGAP2-INTERACTING PROTEIN"/>
    <property type="match status" value="1"/>
</dbReference>
<dbReference type="PANTHER" id="PTHR14859">
    <property type="entry name" value="CALCOFLUOR WHITE HYPERSENSITIVE PROTEIN PRECURSOR"/>
    <property type="match status" value="1"/>
</dbReference>
<dbReference type="Pfam" id="PF03372">
    <property type="entry name" value="Exo_endo_phos"/>
    <property type="match status" value="1"/>
</dbReference>
<dbReference type="AlphaFoldDB" id="A0A0C1USL7"/>
<dbReference type="GO" id="GO:0006506">
    <property type="term" value="P:GPI anchor biosynthetic process"/>
    <property type="evidence" value="ECO:0007669"/>
    <property type="project" value="TreeGrafter"/>
</dbReference>
<accession>A0A0C1USL7</accession>